<evidence type="ECO:0000313" key="3">
    <source>
        <dbReference type="Proteomes" id="UP000268285"/>
    </source>
</evidence>
<proteinExistence type="predicted"/>
<feature type="region of interest" description="Disordered" evidence="1">
    <location>
        <begin position="1"/>
        <end position="37"/>
    </location>
</feature>
<sequence>MLEHHLDGLDVRPGRDRRLSTPPLSLSNNAARPPDPQRLLRQPEIHRISIKPPPTLGGCTPAGPHRPDGEIVGPGPVYALERDRDCIRTVGSDRRGGHGSGSRPATRTPGFRSSRRAGPGGLVAQSSIPLGVDGHAWRVRDECDGTWCRLPVRPVCPPRRSCRSSPQEANKAAQELERLPQQVSPDRDHRHLARVPNRSRPNAQGYCPEWRSTDLSTEFHPGHESVHEPYLSRARQLRRRSRPTQGVHSPPRTAQHHGSANYYTDSASSGGIGVSGCRCKSIIHRVPL</sequence>
<reference evidence="2 3" key="1">
    <citation type="submission" date="2018-09" db="EMBL/GenBank/DDBJ databases">
        <authorList>
            <person name="Tagini F."/>
        </authorList>
    </citation>
    <scope>NUCLEOTIDE SEQUENCE [LARGE SCALE GENOMIC DNA]</scope>
    <source>
        <strain evidence="2 3">MK142</strain>
    </source>
</reference>
<keyword evidence="3" id="KW-1185">Reference proteome</keyword>
<feature type="region of interest" description="Disordered" evidence="1">
    <location>
        <begin position="158"/>
        <end position="267"/>
    </location>
</feature>
<feature type="compositionally biased region" description="Polar residues" evidence="1">
    <location>
        <begin position="256"/>
        <end position="267"/>
    </location>
</feature>
<accession>A0A498QZA9</accession>
<dbReference type="Proteomes" id="UP000268285">
    <property type="component" value="Unassembled WGS sequence"/>
</dbReference>
<evidence type="ECO:0000256" key="1">
    <source>
        <dbReference type="SAM" id="MobiDB-lite"/>
    </source>
</evidence>
<feature type="compositionally biased region" description="Basic and acidic residues" evidence="1">
    <location>
        <begin position="1"/>
        <end position="19"/>
    </location>
</feature>
<protein>
    <submittedName>
        <fullName evidence="2">Uncharacterized protein</fullName>
    </submittedName>
</protein>
<evidence type="ECO:0000313" key="2">
    <source>
        <dbReference type="EMBL" id="VBA56081.1"/>
    </source>
</evidence>
<gene>
    <name evidence="2" type="ORF">LAUMK142_05391</name>
</gene>
<feature type="region of interest" description="Disordered" evidence="1">
    <location>
        <begin position="49"/>
        <end position="71"/>
    </location>
</feature>
<dbReference type="EMBL" id="UPHU01000001">
    <property type="protein sequence ID" value="VBA56081.1"/>
    <property type="molecule type" value="Genomic_DNA"/>
</dbReference>
<feature type="region of interest" description="Disordered" evidence="1">
    <location>
        <begin position="89"/>
        <end position="126"/>
    </location>
</feature>
<dbReference type="AlphaFoldDB" id="A0A498QZA9"/>
<organism evidence="2 3">
    <name type="scientific">Mycobacterium pseudokansasii</name>
    <dbReference type="NCBI Taxonomy" id="2341080"/>
    <lineage>
        <taxon>Bacteria</taxon>
        <taxon>Bacillati</taxon>
        <taxon>Actinomycetota</taxon>
        <taxon>Actinomycetes</taxon>
        <taxon>Mycobacteriales</taxon>
        <taxon>Mycobacteriaceae</taxon>
        <taxon>Mycobacterium</taxon>
    </lineage>
</organism>
<name>A0A498QZA9_9MYCO</name>